<keyword evidence="1" id="KW-0520">NAD</keyword>
<proteinExistence type="predicted"/>
<dbReference type="InterPro" id="IPR000157">
    <property type="entry name" value="TIR_dom"/>
</dbReference>
<dbReference type="Pfam" id="PF01582">
    <property type="entry name" value="TIR"/>
    <property type="match status" value="1"/>
</dbReference>
<dbReference type="SUPFAM" id="SSF52200">
    <property type="entry name" value="Toll/Interleukin receptor TIR domain"/>
    <property type="match status" value="1"/>
</dbReference>
<dbReference type="PROSITE" id="PS50104">
    <property type="entry name" value="TIR"/>
    <property type="match status" value="1"/>
</dbReference>
<evidence type="ECO:0000313" key="4">
    <source>
        <dbReference type="Proteomes" id="UP000029981"/>
    </source>
</evidence>
<evidence type="ECO:0000256" key="1">
    <source>
        <dbReference type="ARBA" id="ARBA00023027"/>
    </source>
</evidence>
<gene>
    <name evidence="3" type="ORF">Csa_2G010360</name>
</gene>
<reference evidence="3 4" key="3">
    <citation type="journal article" date="2010" name="BMC Genomics">
        <title>Transcriptome sequencing and comparative analysis of cucumber flowers with different sex types.</title>
        <authorList>
            <person name="Guo S."/>
            <person name="Zheng Y."/>
            <person name="Joung J.G."/>
            <person name="Liu S."/>
            <person name="Zhang Z."/>
            <person name="Crasta O.R."/>
            <person name="Sobral B.W."/>
            <person name="Xu Y."/>
            <person name="Huang S."/>
            <person name="Fei Z."/>
        </authorList>
    </citation>
    <scope>NUCLEOTIDE SEQUENCE [LARGE SCALE GENOMIC DNA]</scope>
    <source>
        <strain evidence="4">cv. 9930</strain>
    </source>
</reference>
<sequence>MNRASGSSSSSRFRCSFDVFLSFRGKDTRSNFASHLNMALRQRGINVFIDNKLSRGEEISASLLEAIEESKISIVIISIMHLPVGV</sequence>
<dbReference type="PANTHER" id="PTHR32009:SF146">
    <property type="entry name" value="TIR DOMAIN-CONTAINING PROTEIN"/>
    <property type="match status" value="1"/>
</dbReference>
<dbReference type="InterPro" id="IPR035897">
    <property type="entry name" value="Toll_tir_struct_dom_sf"/>
</dbReference>
<accession>A0A0A0LFH7</accession>
<feature type="domain" description="TIR" evidence="2">
    <location>
        <begin position="15"/>
        <end position="86"/>
    </location>
</feature>
<dbReference type="Gene3D" id="3.40.50.10140">
    <property type="entry name" value="Toll/interleukin-1 receptor homology (TIR) domain"/>
    <property type="match status" value="1"/>
</dbReference>
<evidence type="ECO:0000259" key="2">
    <source>
        <dbReference type="PROSITE" id="PS50104"/>
    </source>
</evidence>
<dbReference type="Gramene" id="KGN60800">
    <property type="protein sequence ID" value="KGN60800"/>
    <property type="gene ID" value="Csa_2G010360"/>
</dbReference>
<dbReference type="PANTHER" id="PTHR32009">
    <property type="entry name" value="TMV RESISTANCE PROTEIN N-LIKE"/>
    <property type="match status" value="1"/>
</dbReference>
<dbReference type="Proteomes" id="UP000029981">
    <property type="component" value="Chromosome 2"/>
</dbReference>
<dbReference type="GO" id="GO:0007165">
    <property type="term" value="P:signal transduction"/>
    <property type="evidence" value="ECO:0000318"/>
    <property type="project" value="GO_Central"/>
</dbReference>
<dbReference type="AlphaFoldDB" id="A0A0A0LFH7"/>
<dbReference type="OMA" id="VIISIMH"/>
<protein>
    <recommendedName>
        <fullName evidence="2">TIR domain-containing protein</fullName>
    </recommendedName>
</protein>
<reference evidence="3 4" key="2">
    <citation type="journal article" date="2009" name="PLoS ONE">
        <title>An integrated genetic and cytogenetic map of the cucumber genome.</title>
        <authorList>
            <person name="Ren Y."/>
            <person name="Zhang Z."/>
            <person name="Liu J."/>
            <person name="Staub J.E."/>
            <person name="Han Y."/>
            <person name="Cheng Z."/>
            <person name="Li X."/>
            <person name="Lu J."/>
            <person name="Miao H."/>
            <person name="Kang H."/>
            <person name="Xie B."/>
            <person name="Gu X."/>
            <person name="Wang X."/>
            <person name="Du Y."/>
            <person name="Jin W."/>
            <person name="Huang S."/>
        </authorList>
    </citation>
    <scope>NUCLEOTIDE SEQUENCE [LARGE SCALE GENOMIC DNA]</scope>
    <source>
        <strain evidence="4">cv. 9930</strain>
    </source>
</reference>
<reference evidence="3 4" key="1">
    <citation type="journal article" date="2009" name="Nat. Genet.">
        <title>The genome of the cucumber, Cucumis sativus L.</title>
        <authorList>
            <person name="Huang S."/>
            <person name="Li R."/>
            <person name="Zhang Z."/>
            <person name="Li L."/>
            <person name="Gu X."/>
            <person name="Fan W."/>
            <person name="Lucas W.J."/>
            <person name="Wang X."/>
            <person name="Xie B."/>
            <person name="Ni P."/>
            <person name="Ren Y."/>
            <person name="Zhu H."/>
            <person name="Li J."/>
            <person name="Lin K."/>
            <person name="Jin W."/>
            <person name="Fei Z."/>
            <person name="Li G."/>
            <person name="Staub J."/>
            <person name="Kilian A."/>
            <person name="van der Vossen E.A."/>
            <person name="Wu Y."/>
            <person name="Guo J."/>
            <person name="He J."/>
            <person name="Jia Z."/>
            <person name="Ren Y."/>
            <person name="Tian G."/>
            <person name="Lu Y."/>
            <person name="Ruan J."/>
            <person name="Qian W."/>
            <person name="Wang M."/>
            <person name="Huang Q."/>
            <person name="Li B."/>
            <person name="Xuan Z."/>
            <person name="Cao J."/>
            <person name="Asan"/>
            <person name="Wu Z."/>
            <person name="Zhang J."/>
            <person name="Cai Q."/>
            <person name="Bai Y."/>
            <person name="Zhao B."/>
            <person name="Han Y."/>
            <person name="Li Y."/>
            <person name="Li X."/>
            <person name="Wang S."/>
            <person name="Shi Q."/>
            <person name="Liu S."/>
            <person name="Cho W.K."/>
            <person name="Kim J.Y."/>
            <person name="Xu Y."/>
            <person name="Heller-Uszynska K."/>
            <person name="Miao H."/>
            <person name="Cheng Z."/>
            <person name="Zhang S."/>
            <person name="Wu J."/>
            <person name="Yang Y."/>
            <person name="Kang H."/>
            <person name="Li M."/>
            <person name="Liang H."/>
            <person name="Ren X."/>
            <person name="Shi Z."/>
            <person name="Wen M."/>
            <person name="Jian M."/>
            <person name="Yang H."/>
            <person name="Zhang G."/>
            <person name="Yang Z."/>
            <person name="Chen R."/>
            <person name="Liu S."/>
            <person name="Li J."/>
            <person name="Ma L."/>
            <person name="Liu H."/>
            <person name="Zhou Y."/>
            <person name="Zhao J."/>
            <person name="Fang X."/>
            <person name="Li G."/>
            <person name="Fang L."/>
            <person name="Li Y."/>
            <person name="Liu D."/>
            <person name="Zheng H."/>
            <person name="Zhang Y."/>
            <person name="Qin N."/>
            <person name="Li Z."/>
            <person name="Yang G."/>
            <person name="Yang S."/>
            <person name="Bolund L."/>
            <person name="Kristiansen K."/>
            <person name="Zheng H."/>
            <person name="Li S."/>
            <person name="Zhang X."/>
            <person name="Yang H."/>
            <person name="Wang J."/>
            <person name="Sun R."/>
            <person name="Zhang B."/>
            <person name="Jiang S."/>
            <person name="Wang J."/>
            <person name="Du Y."/>
            <person name="Li S."/>
        </authorList>
    </citation>
    <scope>NUCLEOTIDE SEQUENCE [LARGE SCALE GENOMIC DNA]</scope>
    <source>
        <strain evidence="4">cv. 9930</strain>
    </source>
</reference>
<organism evidence="3 4">
    <name type="scientific">Cucumis sativus</name>
    <name type="common">Cucumber</name>
    <dbReference type="NCBI Taxonomy" id="3659"/>
    <lineage>
        <taxon>Eukaryota</taxon>
        <taxon>Viridiplantae</taxon>
        <taxon>Streptophyta</taxon>
        <taxon>Embryophyta</taxon>
        <taxon>Tracheophyta</taxon>
        <taxon>Spermatophyta</taxon>
        <taxon>Magnoliopsida</taxon>
        <taxon>eudicotyledons</taxon>
        <taxon>Gunneridae</taxon>
        <taxon>Pentapetalae</taxon>
        <taxon>rosids</taxon>
        <taxon>fabids</taxon>
        <taxon>Cucurbitales</taxon>
        <taxon>Cucurbitaceae</taxon>
        <taxon>Benincaseae</taxon>
        <taxon>Cucumis</taxon>
    </lineage>
</organism>
<keyword evidence="4" id="KW-1185">Reference proteome</keyword>
<dbReference type="GO" id="GO:0005634">
    <property type="term" value="C:nucleus"/>
    <property type="evidence" value="ECO:0000318"/>
    <property type="project" value="GO_Central"/>
</dbReference>
<name>A0A0A0LFH7_CUCSA</name>
<reference evidence="3 4" key="4">
    <citation type="journal article" date="2011" name="BMC Genomics">
        <title>RNA-Seq improves annotation of protein-coding genes in the cucumber genome.</title>
        <authorList>
            <person name="Li Z."/>
            <person name="Zhang Z."/>
            <person name="Yan P."/>
            <person name="Huang S."/>
            <person name="Fei Z."/>
            <person name="Lin K."/>
        </authorList>
    </citation>
    <scope>NUCLEOTIDE SEQUENCE [LARGE SCALE GENOMIC DNA]</scope>
    <source>
        <strain evidence="4">cv. 9930</strain>
    </source>
</reference>
<dbReference type="EMBL" id="CM002923">
    <property type="protein sequence ID" value="KGN60800.1"/>
    <property type="molecule type" value="Genomic_DNA"/>
</dbReference>
<evidence type="ECO:0000313" key="3">
    <source>
        <dbReference type="EMBL" id="KGN60800.1"/>
    </source>
</evidence>